<dbReference type="InterPro" id="IPR037883">
    <property type="entry name" value="Knr4/Smi1-like_sf"/>
</dbReference>
<dbReference type="AlphaFoldDB" id="A0A8E2JCX0"/>
<dbReference type="OrthoDB" id="2788868at2759"/>
<evidence type="ECO:0000313" key="3">
    <source>
        <dbReference type="Proteomes" id="UP000250266"/>
    </source>
</evidence>
<name>A0A8E2JCX0_9PEZI</name>
<dbReference type="Gene3D" id="3.40.1580.10">
    <property type="entry name" value="SMI1/KNR4-like"/>
    <property type="match status" value="1"/>
</dbReference>
<feature type="domain" description="Knr4/Smi1-like" evidence="1">
    <location>
        <begin position="256"/>
        <end position="429"/>
    </location>
</feature>
<dbReference type="InterPro" id="IPR018958">
    <property type="entry name" value="Knr4/Smi1-like_dom"/>
</dbReference>
<evidence type="ECO:0000259" key="1">
    <source>
        <dbReference type="SMART" id="SM00860"/>
    </source>
</evidence>
<proteinExistence type="predicted"/>
<reference evidence="2 3" key="1">
    <citation type="journal article" date="2016" name="Nat. Commun.">
        <title>Ectomycorrhizal ecology is imprinted in the genome of the dominant symbiotic fungus Cenococcum geophilum.</title>
        <authorList>
            <consortium name="DOE Joint Genome Institute"/>
            <person name="Peter M."/>
            <person name="Kohler A."/>
            <person name="Ohm R.A."/>
            <person name="Kuo A."/>
            <person name="Krutzmann J."/>
            <person name="Morin E."/>
            <person name="Arend M."/>
            <person name="Barry K.W."/>
            <person name="Binder M."/>
            <person name="Choi C."/>
            <person name="Clum A."/>
            <person name="Copeland A."/>
            <person name="Grisel N."/>
            <person name="Haridas S."/>
            <person name="Kipfer T."/>
            <person name="LaButti K."/>
            <person name="Lindquist E."/>
            <person name="Lipzen A."/>
            <person name="Maire R."/>
            <person name="Meier B."/>
            <person name="Mihaltcheva S."/>
            <person name="Molinier V."/>
            <person name="Murat C."/>
            <person name="Poggeler S."/>
            <person name="Quandt C.A."/>
            <person name="Sperisen C."/>
            <person name="Tritt A."/>
            <person name="Tisserant E."/>
            <person name="Crous P.W."/>
            <person name="Henrissat B."/>
            <person name="Nehls U."/>
            <person name="Egli S."/>
            <person name="Spatafora J.W."/>
            <person name="Grigoriev I.V."/>
            <person name="Martin F.M."/>
        </authorList>
    </citation>
    <scope>NUCLEOTIDE SEQUENCE [LARGE SCALE GENOMIC DNA]</scope>
    <source>
        <strain evidence="2 3">CBS 459.81</strain>
    </source>
</reference>
<gene>
    <name evidence="2" type="ORF">K432DRAFT_418406</name>
</gene>
<dbReference type="SMART" id="SM00860">
    <property type="entry name" value="SMI1_KNR4"/>
    <property type="match status" value="1"/>
</dbReference>
<accession>A0A8E2JCX0</accession>
<keyword evidence="3" id="KW-1185">Reference proteome</keyword>
<dbReference type="Pfam" id="PF09346">
    <property type="entry name" value="SMI1_KNR4"/>
    <property type="match status" value="1"/>
</dbReference>
<sequence length="461" mass="52717">MGRKFDPRQTMTEKSTWDVARNSTDIALEFALLGYVSIATELFSLTADFNDSCRACWSPGLCFAWEATGLWPDCIPDKDRTPEALAKMENERILWKRDTHKDDAGLETLMKAAQGNTKKVIWGRSSLRPDDYAAALDVALYLGKTEKANEILKTITENFHWMYRDLSKSRLAWKLLKDKVVARELGLDDEKVRAFGAEVLKTFRERLDKGPVRRPYEHMTMRELVQLCNDNTLKNAVWEETDYDPDNPPKTILRDPATPEDLAALEKKLGCELPDEYKEFLSISNGLGSWWNGFFGEPGFRSTDKVDIMDASEEQQAWEDAGVDLLKIPDLPIKMAWPKFNRVIQINDGEPDAEYVWLIEPGLINKARDSLWKGYDEADTVTKTQIMEALRSGYGGKDASDNVSWLVLTWCPNSVELYAFGSFREFLEYMADETAKEDTLDEEDEQGRPLYSHSVFSYGLR</sequence>
<dbReference type="Proteomes" id="UP000250266">
    <property type="component" value="Unassembled WGS sequence"/>
</dbReference>
<dbReference type="SUPFAM" id="SSF160631">
    <property type="entry name" value="SMI1/KNR4-like"/>
    <property type="match status" value="1"/>
</dbReference>
<dbReference type="EMBL" id="KV745100">
    <property type="protein sequence ID" value="OCK77792.1"/>
    <property type="molecule type" value="Genomic_DNA"/>
</dbReference>
<protein>
    <recommendedName>
        <fullName evidence="1">Knr4/Smi1-like domain-containing protein</fullName>
    </recommendedName>
</protein>
<evidence type="ECO:0000313" key="2">
    <source>
        <dbReference type="EMBL" id="OCK77792.1"/>
    </source>
</evidence>
<organism evidence="2 3">
    <name type="scientific">Lepidopterella palustris CBS 459.81</name>
    <dbReference type="NCBI Taxonomy" id="1314670"/>
    <lineage>
        <taxon>Eukaryota</taxon>
        <taxon>Fungi</taxon>
        <taxon>Dikarya</taxon>
        <taxon>Ascomycota</taxon>
        <taxon>Pezizomycotina</taxon>
        <taxon>Dothideomycetes</taxon>
        <taxon>Pleosporomycetidae</taxon>
        <taxon>Mytilinidiales</taxon>
        <taxon>Argynnaceae</taxon>
        <taxon>Lepidopterella</taxon>
    </lineage>
</organism>